<dbReference type="EMBL" id="JASPKY010000370">
    <property type="protein sequence ID" value="KAK9703420.1"/>
    <property type="molecule type" value="Genomic_DNA"/>
</dbReference>
<comment type="caution">
    <text evidence="4">The sequence shown here is derived from an EMBL/GenBank/DDBJ whole genome shotgun (WGS) entry which is preliminary data.</text>
</comment>
<keyword evidence="5" id="KW-1185">Reference proteome</keyword>
<feature type="region of interest" description="Disordered" evidence="2">
    <location>
        <begin position="737"/>
        <end position="785"/>
    </location>
</feature>
<feature type="compositionally biased region" description="Polar residues" evidence="2">
    <location>
        <begin position="163"/>
        <end position="172"/>
    </location>
</feature>
<evidence type="ECO:0000256" key="3">
    <source>
        <dbReference type="SAM" id="Phobius"/>
    </source>
</evidence>
<accession>A0AAW1JHC7</accession>
<keyword evidence="3" id="KW-1133">Transmembrane helix</keyword>
<proteinExistence type="predicted"/>
<feature type="region of interest" description="Disordered" evidence="2">
    <location>
        <begin position="1"/>
        <end position="72"/>
    </location>
</feature>
<organism evidence="4 5">
    <name type="scientific">Popillia japonica</name>
    <name type="common">Japanese beetle</name>
    <dbReference type="NCBI Taxonomy" id="7064"/>
    <lineage>
        <taxon>Eukaryota</taxon>
        <taxon>Metazoa</taxon>
        <taxon>Ecdysozoa</taxon>
        <taxon>Arthropoda</taxon>
        <taxon>Hexapoda</taxon>
        <taxon>Insecta</taxon>
        <taxon>Pterygota</taxon>
        <taxon>Neoptera</taxon>
        <taxon>Endopterygota</taxon>
        <taxon>Coleoptera</taxon>
        <taxon>Polyphaga</taxon>
        <taxon>Scarabaeiformia</taxon>
        <taxon>Scarabaeidae</taxon>
        <taxon>Rutelinae</taxon>
        <taxon>Popillia</taxon>
    </lineage>
</organism>
<feature type="compositionally biased region" description="Polar residues" evidence="2">
    <location>
        <begin position="1022"/>
        <end position="1032"/>
    </location>
</feature>
<feature type="compositionally biased region" description="Basic and acidic residues" evidence="2">
    <location>
        <begin position="737"/>
        <end position="746"/>
    </location>
</feature>
<feature type="compositionally biased region" description="Polar residues" evidence="2">
    <location>
        <begin position="52"/>
        <end position="72"/>
    </location>
</feature>
<keyword evidence="3" id="KW-0812">Transmembrane</keyword>
<feature type="region of interest" description="Disordered" evidence="2">
    <location>
        <begin position="1019"/>
        <end position="1046"/>
    </location>
</feature>
<evidence type="ECO:0000313" key="5">
    <source>
        <dbReference type="Proteomes" id="UP001458880"/>
    </source>
</evidence>
<evidence type="ECO:0000256" key="1">
    <source>
        <dbReference type="SAM" id="Coils"/>
    </source>
</evidence>
<gene>
    <name evidence="4" type="ORF">QE152_g29353</name>
</gene>
<feature type="compositionally biased region" description="Polar residues" evidence="2">
    <location>
        <begin position="354"/>
        <end position="367"/>
    </location>
</feature>
<feature type="compositionally biased region" description="Polar residues" evidence="2">
    <location>
        <begin position="204"/>
        <end position="225"/>
    </location>
</feature>
<name>A0AAW1JHC7_POPJA</name>
<feature type="compositionally biased region" description="Polar residues" evidence="2">
    <location>
        <begin position="774"/>
        <end position="785"/>
    </location>
</feature>
<keyword evidence="1" id="KW-0175">Coiled coil</keyword>
<feature type="transmembrane region" description="Helical" evidence="3">
    <location>
        <begin position="1289"/>
        <end position="1312"/>
    </location>
</feature>
<feature type="compositionally biased region" description="Polar residues" evidence="2">
    <location>
        <begin position="14"/>
        <end position="38"/>
    </location>
</feature>
<feature type="region of interest" description="Disordered" evidence="2">
    <location>
        <begin position="334"/>
        <end position="379"/>
    </location>
</feature>
<evidence type="ECO:0000256" key="2">
    <source>
        <dbReference type="SAM" id="MobiDB-lite"/>
    </source>
</evidence>
<sequence>MLQSNSTKSDRSRIVSQTSGLSTIPPSHASNKRNNLDNLHSKLQKPPPITIHPSNRYSSLTSTESKDNYPNYQRSVSYDADIHKSVSPEISSEVIHAQLPLGKPSHRYRNLSLVEQPHHISFKQPPPPPPRDPWRIGTVQHADHARPMSYCFERTRRTYPANDFSNSKSSKSPLVDWRSNVRSTSEDHLPLESSPIPFHPRPASATSDHPNQVQYRRNQEPSTTDQYQYMADKNPRSRKPIFIQTFKDDEKNESPKRLDFWKNKCKQEKIEIKQSEAQKALDFWKQKEEEGKQMEKKVAASSSPQIFTASTHVRTNIFLPSVLKSDLDNNEEYKRSSPFKPISPQIIPTEESSHSNIELQNGSQETKNLTDDTKCSSPNAIERKSSNLEDALDELEAIYNSLRLGDEDLLERAEERERSIAAKKIMEMNSEVYPGWGVNIPRGAISDSSFSYEPFETVDSPKRKRILKKNRNSDRKNDDMAVRKMNKERSSTISDPKEVISKVSYLLASPLHAAVDDINIMPGRNQNEPDITYDDVVFRTVKHANNTLRVCDPQPPFGIPVGPVLPASNSDYLHATPDEIPKYTAKNRRIPDIVKDDLAYRNLRKDNGKDAVLPIGIPDDFINNNNPMIGGSKPSAASLKKKRAVRSLSANIYNLIQNEPFILSFSDEHSQKSKEKSSIDDVADAMEIARQILKEKEEKINATRKAFLSDTEAKYKKFEGSNNYLTECRMNFLNSMKSKEPDKDGKNSALKMGSYVTTKPPRGISLDRKGSKEPSLSPSTPDTTKVISFESRNEGSSPLNNCSITNVKEDEVLINQSGVPVTNVNNVTNKLVDLSPSDLSNGNHRSSLEDLLTAFAVEAQEASKRIADELKQLEKNIHFNRNILDNSTTAPTIEEIQSFDEANKGNFASGKTSDTEMVAVTKVEAVIAEEAEGLALDPMYLANVVQTRCDSTPVDDKPIITEIHSDSEHDYVNMGSDAEIEKAIPIIDELANTSSCKSPYEEQKADLIAGFQELKNVDDNHGLQQNHSSNSADNLDENNDREDRSGGEECVLKCDATALTPADSNKECAFLTRAFINVSENGSVVSYVSGSSIDLDINRVPEPVKDDKMRYEAKLYIANNPIGESDVSFRLCNRLSLNESPHSSGFHSHSASDEEHADDVNTNSCFIKIPSLAESTNSNLKSPKLVLNSSLNLESKQSLTDLSSCSIPSDSINEKASTSFNESKSSDNQDDCKFVTDCSTSKNFNSNTNLSNVRRHTLNENPDPSVSWCIDPLVLAFACSYGVACTCQFVTMDIVTILGLLFVFISFIAALIL</sequence>
<protein>
    <submittedName>
        <fullName evidence="4">Uncharacterized protein</fullName>
    </submittedName>
</protein>
<keyword evidence="3" id="KW-0472">Membrane</keyword>
<feature type="region of interest" description="Disordered" evidence="2">
    <location>
        <begin position="186"/>
        <end position="225"/>
    </location>
</feature>
<feature type="compositionally biased region" description="Basic and acidic residues" evidence="2">
    <location>
        <begin position="471"/>
        <end position="494"/>
    </location>
</feature>
<evidence type="ECO:0000313" key="4">
    <source>
        <dbReference type="EMBL" id="KAK9703420.1"/>
    </source>
</evidence>
<feature type="coiled-coil region" evidence="1">
    <location>
        <begin position="679"/>
        <end position="706"/>
    </location>
</feature>
<feature type="region of interest" description="Disordered" evidence="2">
    <location>
        <begin position="467"/>
        <end position="494"/>
    </location>
</feature>
<reference evidence="4 5" key="1">
    <citation type="journal article" date="2024" name="BMC Genomics">
        <title>De novo assembly and annotation of Popillia japonica's genome with initial clues to its potential as an invasive pest.</title>
        <authorList>
            <person name="Cucini C."/>
            <person name="Boschi S."/>
            <person name="Funari R."/>
            <person name="Cardaioli E."/>
            <person name="Iannotti N."/>
            <person name="Marturano G."/>
            <person name="Paoli F."/>
            <person name="Bruttini M."/>
            <person name="Carapelli A."/>
            <person name="Frati F."/>
            <person name="Nardi F."/>
        </authorList>
    </citation>
    <scope>NUCLEOTIDE SEQUENCE [LARGE SCALE GENOMIC DNA]</scope>
    <source>
        <strain evidence="4">DMR45628</strain>
    </source>
</reference>
<feature type="region of interest" description="Disordered" evidence="2">
    <location>
        <begin position="160"/>
        <end position="179"/>
    </location>
</feature>
<dbReference type="Proteomes" id="UP001458880">
    <property type="component" value="Unassembled WGS sequence"/>
</dbReference>